<feature type="chain" id="PRO_5046691833" description="Lipoprotein" evidence="2">
    <location>
        <begin position="25"/>
        <end position="209"/>
    </location>
</feature>
<evidence type="ECO:0000256" key="2">
    <source>
        <dbReference type="SAM" id="SignalP"/>
    </source>
</evidence>
<dbReference type="RefSeq" id="WP_213655265.1">
    <property type="nucleotide sequence ID" value="NZ_BOSL01000008.1"/>
</dbReference>
<feature type="region of interest" description="Disordered" evidence="1">
    <location>
        <begin position="28"/>
        <end position="70"/>
    </location>
</feature>
<keyword evidence="4" id="KW-1185">Reference proteome</keyword>
<feature type="signal peptide" evidence="2">
    <location>
        <begin position="1"/>
        <end position="24"/>
    </location>
</feature>
<dbReference type="EMBL" id="BOSL01000008">
    <property type="protein sequence ID" value="GIP53813.1"/>
    <property type="molecule type" value="Genomic_DNA"/>
</dbReference>
<keyword evidence="2" id="KW-0732">Signal</keyword>
<comment type="caution">
    <text evidence="3">The sequence shown here is derived from an EMBL/GenBank/DDBJ whole genome shotgun (WGS) entry which is preliminary data.</text>
</comment>
<sequence>MNRKYVSFITIPILVMVLSFTACSEATEPSAGSETVTPANETVTTPEPENNKAPEPTRPQTESFDLMTGEGDQPLTAALQQGDGFSLYVFEKFDFDASEGRLFLTSNPEYNVEIEPLPADYDLTQLKTAGNEELEAFGEVSDYSGELVEHPLGYAEVYLQVSSGEGIRDYMVWKSESGDAYLFRLRNPKGEEASDFAGPVLVSLSTVQK</sequence>
<protein>
    <recommendedName>
        <fullName evidence="5">Lipoprotein</fullName>
    </recommendedName>
</protein>
<evidence type="ECO:0000313" key="3">
    <source>
        <dbReference type="EMBL" id="GIP53813.1"/>
    </source>
</evidence>
<evidence type="ECO:0008006" key="5">
    <source>
        <dbReference type="Google" id="ProtNLM"/>
    </source>
</evidence>
<feature type="compositionally biased region" description="Polar residues" evidence="1">
    <location>
        <begin position="30"/>
        <end position="48"/>
    </location>
</feature>
<proteinExistence type="predicted"/>
<evidence type="ECO:0000256" key="1">
    <source>
        <dbReference type="SAM" id="MobiDB-lite"/>
    </source>
</evidence>
<evidence type="ECO:0000313" key="4">
    <source>
        <dbReference type="Proteomes" id="UP000679992"/>
    </source>
</evidence>
<accession>A0ABQ4MCZ2</accession>
<name>A0ABQ4MCZ2_9BACL</name>
<gene>
    <name evidence="3" type="ORF">J42TS3_28480</name>
</gene>
<organism evidence="3 4">
    <name type="scientific">Paenibacillus vini</name>
    <dbReference type="NCBI Taxonomy" id="1476024"/>
    <lineage>
        <taxon>Bacteria</taxon>
        <taxon>Bacillati</taxon>
        <taxon>Bacillota</taxon>
        <taxon>Bacilli</taxon>
        <taxon>Bacillales</taxon>
        <taxon>Paenibacillaceae</taxon>
        <taxon>Paenibacillus</taxon>
    </lineage>
</organism>
<reference evidence="3 4" key="1">
    <citation type="submission" date="2021-03" db="EMBL/GenBank/DDBJ databases">
        <title>Antimicrobial resistance genes in bacteria isolated from Japanese honey, and their potential for conferring macrolide and lincosamide resistance in the American foulbrood pathogen Paenibacillus larvae.</title>
        <authorList>
            <person name="Okamoto M."/>
            <person name="Kumagai M."/>
            <person name="Kanamori H."/>
            <person name="Takamatsu D."/>
        </authorList>
    </citation>
    <scope>NUCLEOTIDE SEQUENCE [LARGE SCALE GENOMIC DNA]</scope>
    <source>
        <strain evidence="3 4">J42TS3</strain>
    </source>
</reference>
<dbReference type="PROSITE" id="PS51257">
    <property type="entry name" value="PROKAR_LIPOPROTEIN"/>
    <property type="match status" value="1"/>
</dbReference>
<dbReference type="Proteomes" id="UP000679992">
    <property type="component" value="Unassembled WGS sequence"/>
</dbReference>